<keyword evidence="2" id="KW-1185">Reference proteome</keyword>
<evidence type="ECO:0000313" key="1">
    <source>
        <dbReference type="EMBL" id="KHA61542.1"/>
    </source>
</evidence>
<organism evidence="1 2">
    <name type="scientific">Vibrio variabilis</name>
    <dbReference type="NCBI Taxonomy" id="990271"/>
    <lineage>
        <taxon>Bacteria</taxon>
        <taxon>Pseudomonadati</taxon>
        <taxon>Pseudomonadota</taxon>
        <taxon>Gammaproteobacteria</taxon>
        <taxon>Vibrionales</taxon>
        <taxon>Vibrionaceae</taxon>
        <taxon>Vibrio</taxon>
    </lineage>
</organism>
<reference evidence="1 2" key="1">
    <citation type="submission" date="2014-10" db="EMBL/GenBank/DDBJ databases">
        <title>Genome sequencing of Vibrio variabilis T01.</title>
        <authorList>
            <person name="Chan K.-G."/>
            <person name="Mohamad N.I."/>
        </authorList>
    </citation>
    <scope>NUCLEOTIDE SEQUENCE [LARGE SCALE GENOMIC DNA]</scope>
    <source>
        <strain evidence="1 2">T01</strain>
    </source>
</reference>
<comment type="caution">
    <text evidence="1">The sequence shown here is derived from an EMBL/GenBank/DDBJ whole genome shotgun (WGS) entry which is preliminary data.</text>
</comment>
<sequence length="105" mass="12331">MDKNLQSSFDKALLGDREIKHTLILNQIEKICLKTGLISQLDVFTKSKRHKWLVDVIESHIVSAELLQEVIFKHEDSDNHEELYRSVVRDIAERLLSHQKPFPRQ</sequence>
<gene>
    <name evidence="1" type="ORF">NL53_05990</name>
</gene>
<evidence type="ECO:0000313" key="2">
    <source>
        <dbReference type="Proteomes" id="UP000030520"/>
    </source>
</evidence>
<dbReference type="EMBL" id="JRWM01000006">
    <property type="protein sequence ID" value="KHA61542.1"/>
    <property type="molecule type" value="Genomic_DNA"/>
</dbReference>
<dbReference type="Proteomes" id="UP000030520">
    <property type="component" value="Unassembled WGS sequence"/>
</dbReference>
<protein>
    <submittedName>
        <fullName evidence="1">Uncharacterized protein</fullName>
    </submittedName>
</protein>
<accession>A0ABR4YF18</accession>
<proteinExistence type="predicted"/>
<name>A0ABR4YF18_9VIBR</name>